<dbReference type="KEGG" id="vaq:FIV01_09210"/>
<keyword evidence="1" id="KW-1133">Transmembrane helix</keyword>
<evidence type="ECO:0000313" key="3">
    <source>
        <dbReference type="Proteomes" id="UP000326936"/>
    </source>
</evidence>
<accession>A0A5P9CK34</accession>
<keyword evidence="1" id="KW-0472">Membrane</keyword>
<name>A0A5P9CK34_9VIBR</name>
<evidence type="ECO:0000313" key="2">
    <source>
        <dbReference type="EMBL" id="QFT26604.1"/>
    </source>
</evidence>
<dbReference type="Proteomes" id="UP000326936">
    <property type="component" value="Chromosome"/>
</dbReference>
<dbReference type="OrthoDB" id="7580644at2"/>
<gene>
    <name evidence="2" type="ORF">FIV01_09210</name>
</gene>
<organism evidence="2 3">
    <name type="scientific">Vibrio aquimaris</name>
    <dbReference type="NCBI Taxonomy" id="2587862"/>
    <lineage>
        <taxon>Bacteria</taxon>
        <taxon>Pseudomonadati</taxon>
        <taxon>Pseudomonadota</taxon>
        <taxon>Gammaproteobacteria</taxon>
        <taxon>Vibrionales</taxon>
        <taxon>Vibrionaceae</taxon>
        <taxon>Vibrio</taxon>
    </lineage>
</organism>
<feature type="transmembrane region" description="Helical" evidence="1">
    <location>
        <begin position="21"/>
        <end position="41"/>
    </location>
</feature>
<feature type="transmembrane region" description="Helical" evidence="1">
    <location>
        <begin position="47"/>
        <end position="65"/>
    </location>
</feature>
<dbReference type="AlphaFoldDB" id="A0A5P9CK34"/>
<dbReference type="EMBL" id="CP045350">
    <property type="protein sequence ID" value="QFT26604.1"/>
    <property type="molecule type" value="Genomic_DNA"/>
</dbReference>
<reference evidence="2 3" key="1">
    <citation type="submission" date="2019-10" db="EMBL/GenBank/DDBJ databases">
        <title>Complete genome sequence of Vibrio sp. strain THAF100, isolated from non-filtered water from the water column of tank 6 of a marine aquarium containing stony-coral fragments. Water maintained at 26 degree C.</title>
        <authorList>
            <person name="Ruckert C."/>
            <person name="Franco A."/>
            <person name="Kalinowski J."/>
            <person name="Glaeser S."/>
        </authorList>
    </citation>
    <scope>NUCLEOTIDE SEQUENCE [LARGE SCALE GENOMIC DNA]</scope>
    <source>
        <strain evidence="2 3">THAF100</strain>
    </source>
</reference>
<proteinExistence type="predicted"/>
<protein>
    <submittedName>
        <fullName evidence="2">Uncharacterized protein</fullName>
    </submittedName>
</protein>
<dbReference type="RefSeq" id="WP_152430721.1">
    <property type="nucleotide sequence ID" value="NZ_CBCSDK010000007.1"/>
</dbReference>
<evidence type="ECO:0000256" key="1">
    <source>
        <dbReference type="SAM" id="Phobius"/>
    </source>
</evidence>
<keyword evidence="3" id="KW-1185">Reference proteome</keyword>
<keyword evidence="1" id="KW-0812">Transmembrane</keyword>
<sequence length="78" mass="8708">MLFIASAGLAYKISRMKSLALLAQAFIGHGIYDIIHTTIYSHSVAPSWWTEFCGVIDVLLGLYMLSLMKWNKSQKVSA</sequence>